<feature type="transmembrane region" description="Helical" evidence="4">
    <location>
        <begin position="9"/>
        <end position="28"/>
    </location>
</feature>
<reference evidence="7" key="1">
    <citation type="submission" date="2016-10" db="EMBL/GenBank/DDBJ databases">
        <authorList>
            <person name="Varghese N."/>
            <person name="Submissions S."/>
        </authorList>
    </citation>
    <scope>NUCLEOTIDE SEQUENCE [LARGE SCALE GENOMIC DNA]</scope>
    <source>
        <strain evidence="7">DSM 100420</strain>
    </source>
</reference>
<evidence type="ECO:0000259" key="5">
    <source>
        <dbReference type="PROSITE" id="PS50111"/>
    </source>
</evidence>
<dbReference type="Proteomes" id="UP000198914">
    <property type="component" value="Unassembled WGS sequence"/>
</dbReference>
<feature type="domain" description="Methyl-accepting transducer" evidence="5">
    <location>
        <begin position="477"/>
        <end position="644"/>
    </location>
</feature>
<keyword evidence="1" id="KW-0145">Chemotaxis</keyword>
<dbReference type="GO" id="GO:0007165">
    <property type="term" value="P:signal transduction"/>
    <property type="evidence" value="ECO:0007669"/>
    <property type="project" value="UniProtKB-KW"/>
</dbReference>
<dbReference type="EMBL" id="FNPX01000007">
    <property type="protein sequence ID" value="SDZ17662.1"/>
    <property type="molecule type" value="Genomic_DNA"/>
</dbReference>
<evidence type="ECO:0000313" key="7">
    <source>
        <dbReference type="Proteomes" id="UP000198914"/>
    </source>
</evidence>
<name>A0A1H3QVN8_9RHOB</name>
<gene>
    <name evidence="6" type="ORF">SAMN05444004_10746</name>
</gene>
<proteinExistence type="inferred from homology"/>
<dbReference type="PANTHER" id="PTHR43531">
    <property type="entry name" value="PROTEIN ICFG"/>
    <property type="match status" value="1"/>
</dbReference>
<keyword evidence="7" id="KW-1185">Reference proteome</keyword>
<feature type="transmembrane region" description="Helical" evidence="4">
    <location>
        <begin position="48"/>
        <end position="66"/>
    </location>
</feature>
<keyword evidence="4" id="KW-1133">Transmembrane helix</keyword>
<dbReference type="PANTHER" id="PTHR43531:SF11">
    <property type="entry name" value="METHYL-ACCEPTING CHEMOTAXIS PROTEIN 3"/>
    <property type="match status" value="1"/>
</dbReference>
<dbReference type="SUPFAM" id="SSF58104">
    <property type="entry name" value="Methyl-accepting chemotaxis protein (MCP) signaling domain"/>
    <property type="match status" value="1"/>
</dbReference>
<evidence type="ECO:0000313" key="6">
    <source>
        <dbReference type="EMBL" id="SDZ17662.1"/>
    </source>
</evidence>
<dbReference type="SMART" id="SM00283">
    <property type="entry name" value="MA"/>
    <property type="match status" value="1"/>
</dbReference>
<evidence type="ECO:0000256" key="1">
    <source>
        <dbReference type="ARBA" id="ARBA00022500"/>
    </source>
</evidence>
<dbReference type="AlphaFoldDB" id="A0A1H3QVN8"/>
<keyword evidence="4" id="KW-0472">Membrane</keyword>
<dbReference type="Pfam" id="PF00015">
    <property type="entry name" value="MCPsignal"/>
    <property type="match status" value="1"/>
</dbReference>
<organism evidence="6 7">
    <name type="scientific">Jannaschia faecimaris</name>
    <dbReference type="NCBI Taxonomy" id="1244108"/>
    <lineage>
        <taxon>Bacteria</taxon>
        <taxon>Pseudomonadati</taxon>
        <taxon>Pseudomonadota</taxon>
        <taxon>Alphaproteobacteria</taxon>
        <taxon>Rhodobacterales</taxon>
        <taxon>Roseobacteraceae</taxon>
        <taxon>Jannaschia</taxon>
    </lineage>
</organism>
<evidence type="ECO:0000256" key="2">
    <source>
        <dbReference type="ARBA" id="ARBA00029447"/>
    </source>
</evidence>
<dbReference type="GO" id="GO:0006935">
    <property type="term" value="P:chemotaxis"/>
    <property type="evidence" value="ECO:0007669"/>
    <property type="project" value="UniProtKB-KW"/>
</dbReference>
<evidence type="ECO:0000256" key="3">
    <source>
        <dbReference type="PROSITE-ProRule" id="PRU00284"/>
    </source>
</evidence>
<dbReference type="RefSeq" id="WP_092645382.1">
    <property type="nucleotide sequence ID" value="NZ_FNPX01000007.1"/>
</dbReference>
<dbReference type="STRING" id="1244108.SAMN05444004_10746"/>
<keyword evidence="3" id="KW-0807">Transducer</keyword>
<dbReference type="GO" id="GO:0004888">
    <property type="term" value="F:transmembrane signaling receptor activity"/>
    <property type="evidence" value="ECO:0007669"/>
    <property type="project" value="TreeGrafter"/>
</dbReference>
<dbReference type="InterPro" id="IPR051310">
    <property type="entry name" value="MCP_chemotaxis"/>
</dbReference>
<dbReference type="PROSITE" id="PS50111">
    <property type="entry name" value="CHEMOTAXIS_TRANSDUC_2"/>
    <property type="match status" value="1"/>
</dbReference>
<dbReference type="Gene3D" id="1.10.287.950">
    <property type="entry name" value="Methyl-accepting chemotaxis protein"/>
    <property type="match status" value="1"/>
</dbReference>
<dbReference type="Gene3D" id="6.10.340.10">
    <property type="match status" value="1"/>
</dbReference>
<evidence type="ECO:0000256" key="4">
    <source>
        <dbReference type="SAM" id="Phobius"/>
    </source>
</evidence>
<dbReference type="InterPro" id="IPR004089">
    <property type="entry name" value="MCPsignal_dom"/>
</dbReference>
<comment type="similarity">
    <text evidence="2">Belongs to the methyl-accepting chemotaxis (MCP) protein family.</text>
</comment>
<dbReference type="GO" id="GO:0005886">
    <property type="term" value="C:plasma membrane"/>
    <property type="evidence" value="ECO:0007669"/>
    <property type="project" value="TreeGrafter"/>
</dbReference>
<sequence>MRISIEKKALIFFMGIGAAFGLAALLVFQNFERQAVQWSKAAEQEEVALTTSFELLTAVAAAAVAYESIIRAATDADVEDLAIQIEHQSATMMEAISKLQGLARPGGRDQSDVMFNKVHSFAEALRQAVVQARKSSALRVDFSSASRAAWDEADAALVTLVEDAGSLEEGLRNRIFTLGTAISHFIDSARNIERAMLKSTDPETNDALATAHSDILHELTLSISRLNRMVSLVDPNAARVLLPIFREIPDASRRFVRILGANTTMMLDADIVSAHHEALALIDQMSRAVTAAIAKEREARNKGTGRAISAVTALAGVAMSMGLGAALWIIVRVTRGLARAIAVSRDLADGNVSSPKDYAEFRRGEIGILLEELFRVRSNLKQAAAIASSITAGDLSVEHSPRNSDDTLGLALRDMLDKLRPATKNSVQCSHRMIEGAERLLTLTRQLKEDTDWKVAVIQDASGSCAELMDENLIPNENGRRNQQAIKQLSSRFQEGEQAMGDAVIAIREMARKIDSFKEVARQTDLLALNAAVEAARAGEHGFGFAVVASEVRKLAERSQVSASEISGLAQSTVGLGERANEMLAELIPDIQRTADLALGLSASASERAVGAGQVKEAIAKLAQETQTRANSTDESVAAAVYLVTQAKALRNMLGEFDPGVKGEIAVSGDAVSPARQVREKPLNRPRKSVLGESKTAPSQIINAKVSESKVLDNATNRNQLRSGLRAEDATVIGGVALDLGLEVSDSDFERYV</sequence>
<feature type="transmembrane region" description="Helical" evidence="4">
    <location>
        <begin position="307"/>
        <end position="331"/>
    </location>
</feature>
<accession>A0A1H3QVN8</accession>
<protein>
    <submittedName>
        <fullName evidence="6">Methyl-accepting chemotaxis protein</fullName>
    </submittedName>
</protein>
<keyword evidence="4" id="KW-0812">Transmembrane</keyword>